<accession>A0A2H1W456</accession>
<gene>
    <name evidence="2" type="ORF">SFRICE_036052</name>
</gene>
<name>A0A2H1W456_SPOFR</name>
<dbReference type="AlphaFoldDB" id="A0A2H1W456"/>
<dbReference type="EMBL" id="ODYU01006227">
    <property type="protein sequence ID" value="SOQ47879.1"/>
    <property type="molecule type" value="Genomic_DNA"/>
</dbReference>
<protein>
    <submittedName>
        <fullName evidence="2">SFRICE_036052</fullName>
    </submittedName>
</protein>
<feature type="region of interest" description="Disordered" evidence="1">
    <location>
        <begin position="78"/>
        <end position="109"/>
    </location>
</feature>
<evidence type="ECO:0000256" key="1">
    <source>
        <dbReference type="SAM" id="MobiDB-lite"/>
    </source>
</evidence>
<sequence>MYVNLYVCKRTHDTGENPSVEQRVIGVAVVTVSAWCFSCRERAKDSRRQYMFTQIPSDDKRPLCDDATGYDIVRKPYFDEEDLPPSETDSEEEIVLLRSDRDWKQADQE</sequence>
<feature type="compositionally biased region" description="Basic and acidic residues" evidence="1">
    <location>
        <begin position="98"/>
        <end position="109"/>
    </location>
</feature>
<organism evidence="2">
    <name type="scientific">Spodoptera frugiperda</name>
    <name type="common">Fall armyworm</name>
    <dbReference type="NCBI Taxonomy" id="7108"/>
    <lineage>
        <taxon>Eukaryota</taxon>
        <taxon>Metazoa</taxon>
        <taxon>Ecdysozoa</taxon>
        <taxon>Arthropoda</taxon>
        <taxon>Hexapoda</taxon>
        <taxon>Insecta</taxon>
        <taxon>Pterygota</taxon>
        <taxon>Neoptera</taxon>
        <taxon>Endopterygota</taxon>
        <taxon>Lepidoptera</taxon>
        <taxon>Glossata</taxon>
        <taxon>Ditrysia</taxon>
        <taxon>Noctuoidea</taxon>
        <taxon>Noctuidae</taxon>
        <taxon>Amphipyrinae</taxon>
        <taxon>Spodoptera</taxon>
    </lineage>
</organism>
<feature type="compositionally biased region" description="Acidic residues" evidence="1">
    <location>
        <begin position="79"/>
        <end position="94"/>
    </location>
</feature>
<evidence type="ECO:0000313" key="2">
    <source>
        <dbReference type="EMBL" id="SOQ47879.1"/>
    </source>
</evidence>
<proteinExistence type="predicted"/>
<reference evidence="2" key="1">
    <citation type="submission" date="2016-07" db="EMBL/GenBank/DDBJ databases">
        <authorList>
            <person name="Bretaudeau A."/>
        </authorList>
    </citation>
    <scope>NUCLEOTIDE SEQUENCE</scope>
    <source>
        <strain evidence="2">Rice</strain>
        <tissue evidence="2">Whole body</tissue>
    </source>
</reference>